<dbReference type="Pfam" id="PF01585">
    <property type="entry name" value="G-patch"/>
    <property type="match status" value="1"/>
</dbReference>
<dbReference type="GO" id="GO:0003676">
    <property type="term" value="F:nucleic acid binding"/>
    <property type="evidence" value="ECO:0007669"/>
    <property type="project" value="InterPro"/>
</dbReference>
<comment type="caution">
    <text evidence="2">The sequence shown here is derived from an EMBL/GenBank/DDBJ whole genome shotgun (WGS) entry which is preliminary data.</text>
</comment>
<dbReference type="SMART" id="SM00443">
    <property type="entry name" value="G_patch"/>
    <property type="match status" value="1"/>
</dbReference>
<dbReference type="InterPro" id="IPR013087">
    <property type="entry name" value="Znf_C2H2_type"/>
</dbReference>
<dbReference type="Proteomes" id="UP001255856">
    <property type="component" value="Unassembled WGS sequence"/>
</dbReference>
<accession>A0AAD9IN73</accession>
<keyword evidence="3" id="KW-1185">Reference proteome</keyword>
<dbReference type="InterPro" id="IPR000467">
    <property type="entry name" value="G_patch_dom"/>
</dbReference>
<dbReference type="PANTHER" id="PTHR47251">
    <property type="entry name" value="FINGER DOMAIN PROTEIN, PUTATIVE (AFU_ORTHOLOGUE AFUA_3G04180)-RELATED"/>
    <property type="match status" value="1"/>
</dbReference>
<dbReference type="PANTHER" id="PTHR47251:SF1">
    <property type="entry name" value="FINGER DOMAIN PROTEIN, PUTATIVE (AFU_ORTHOLOGUE AFUA_3G04180)-RELATED"/>
    <property type="match status" value="1"/>
</dbReference>
<organism evidence="2 3">
    <name type="scientific">Prototheca wickerhamii</name>
    <dbReference type="NCBI Taxonomy" id="3111"/>
    <lineage>
        <taxon>Eukaryota</taxon>
        <taxon>Viridiplantae</taxon>
        <taxon>Chlorophyta</taxon>
        <taxon>core chlorophytes</taxon>
        <taxon>Trebouxiophyceae</taxon>
        <taxon>Chlorellales</taxon>
        <taxon>Chlorellaceae</taxon>
        <taxon>Prototheca</taxon>
    </lineage>
</organism>
<protein>
    <recommendedName>
        <fullName evidence="1">G-patch domain-containing protein</fullName>
    </recommendedName>
</protein>
<dbReference type="PROSITE" id="PS00028">
    <property type="entry name" value="ZINC_FINGER_C2H2_1"/>
    <property type="match status" value="1"/>
</dbReference>
<evidence type="ECO:0000259" key="1">
    <source>
        <dbReference type="PROSITE" id="PS50174"/>
    </source>
</evidence>
<evidence type="ECO:0000313" key="2">
    <source>
        <dbReference type="EMBL" id="KAK2080801.1"/>
    </source>
</evidence>
<dbReference type="EMBL" id="JASFZW010000001">
    <property type="protein sequence ID" value="KAK2080801.1"/>
    <property type="molecule type" value="Genomic_DNA"/>
</dbReference>
<sequence length="184" mass="20942">MSLSKDQRIEDSIDWDVTQRITVEDPIPAHNAGYRLLARMGWVGGGLGRQGQGRPEPIPLLAGDNGIRAGLGRAEVDRQFTSIIARKALEVELQADEDEDRQVRREAEAARVTRIQEDVTDILKTFFCEICHKQYQTAMQMEEHLSSYDHHHRKRMAETRAMLLRAGGTAAVLRRSLQSRRPNR</sequence>
<reference evidence="2" key="1">
    <citation type="submission" date="2021-01" db="EMBL/GenBank/DDBJ databases">
        <authorList>
            <person name="Eckstrom K.M.E."/>
        </authorList>
    </citation>
    <scope>NUCLEOTIDE SEQUENCE</scope>
    <source>
        <strain evidence="2">UVCC 0001</strain>
    </source>
</reference>
<dbReference type="SUPFAM" id="SSF57667">
    <property type="entry name" value="beta-beta-alpha zinc fingers"/>
    <property type="match status" value="1"/>
</dbReference>
<proteinExistence type="predicted"/>
<evidence type="ECO:0000313" key="3">
    <source>
        <dbReference type="Proteomes" id="UP001255856"/>
    </source>
</evidence>
<gene>
    <name evidence="2" type="ORF">QBZ16_000655</name>
</gene>
<feature type="domain" description="G-patch" evidence="1">
    <location>
        <begin position="29"/>
        <end position="76"/>
    </location>
</feature>
<dbReference type="AlphaFoldDB" id="A0AAD9IN73"/>
<dbReference type="InterPro" id="IPR036236">
    <property type="entry name" value="Znf_C2H2_sf"/>
</dbReference>
<dbReference type="PROSITE" id="PS50174">
    <property type="entry name" value="G_PATCH"/>
    <property type="match status" value="1"/>
</dbReference>
<name>A0AAD9IN73_PROWI</name>